<dbReference type="InterPro" id="IPR024975">
    <property type="entry name" value="NOV_C"/>
</dbReference>
<dbReference type="EMBL" id="JAOEGN010000007">
    <property type="protein sequence ID" value="MCU0104995.1"/>
    <property type="molecule type" value="Genomic_DNA"/>
</dbReference>
<evidence type="ECO:0000259" key="1">
    <source>
        <dbReference type="Pfam" id="PF13020"/>
    </source>
</evidence>
<name>A0ABT2PVL2_9MOLU</name>
<dbReference type="Pfam" id="PF13020">
    <property type="entry name" value="NOV_C"/>
    <property type="match status" value="1"/>
</dbReference>
<reference evidence="3" key="1">
    <citation type="submission" date="2023-07" db="EMBL/GenBank/DDBJ databases">
        <title>Novel Mycoplasma species identified in domestic and wild animals.</title>
        <authorList>
            <person name="Volokhov D.V."/>
            <person name="Furtak V.A."/>
            <person name="Zagorodnyaya T.A."/>
        </authorList>
    </citation>
    <scope>NUCLEOTIDE SEQUENCE [LARGE SCALE GENOMIC DNA]</scope>
    <source>
        <strain evidence="3">92-19</strain>
    </source>
</reference>
<protein>
    <submittedName>
        <fullName evidence="2">DUF3883 domain-containing protein</fullName>
    </submittedName>
</protein>
<gene>
    <name evidence="2" type="ORF">N7603_04930</name>
</gene>
<organism evidence="2 3">
    <name type="scientific">Paracholeplasma vituli</name>
    <dbReference type="NCBI Taxonomy" id="69473"/>
    <lineage>
        <taxon>Bacteria</taxon>
        <taxon>Bacillati</taxon>
        <taxon>Mycoplasmatota</taxon>
        <taxon>Mollicutes</taxon>
        <taxon>Acholeplasmatales</taxon>
        <taxon>Acholeplasmataceae</taxon>
        <taxon>Paracholeplasma</taxon>
    </lineage>
</organism>
<sequence>MSFFSLHNEKRIGYKVLSKADLGMTSGGTSHQTHIGLFGDVLTFLPNNYEADDSLVIYNKKATNLNISFDRIMNPDGTFRSPKIRSGGIGTISVLAFIRSQAQSLPDSINWYLIWFGLQSEQTVFFLLNDQSVEYDEVKRLGVPLGSVRSGRLVSSDLGFAKLVTYLESIVDASEDTTLRELEVQAQMGFSTLDNLRFRKFDIDKATELNRRAGYFGESLVDRYLNYQKMRNQIVEYTWYNRDKESYKPFDFCIEELDGNIIYLDVKTTRYEHDQPMLFTANEIKFVKNNDNNYHIYRVSEVDIDGVISNAKLRICKNSKEFLLIINHKDREFEASLNGLAAVRDITLSIQPSNPYITFLAPVTLNNS</sequence>
<accession>A0ABT2PVL2</accession>
<evidence type="ECO:0000313" key="3">
    <source>
        <dbReference type="Proteomes" id="UP001209076"/>
    </source>
</evidence>
<dbReference type="RefSeq" id="WP_262096256.1">
    <property type="nucleotide sequence ID" value="NZ_JAOEGN010000007.1"/>
</dbReference>
<evidence type="ECO:0000313" key="2">
    <source>
        <dbReference type="EMBL" id="MCU0104995.1"/>
    </source>
</evidence>
<feature type="domain" description="Protein NO VEIN C-terminal" evidence="1">
    <location>
        <begin position="230"/>
        <end position="302"/>
    </location>
</feature>
<keyword evidence="3" id="KW-1185">Reference proteome</keyword>
<dbReference type="Proteomes" id="UP001209076">
    <property type="component" value="Unassembled WGS sequence"/>
</dbReference>
<comment type="caution">
    <text evidence="2">The sequence shown here is derived from an EMBL/GenBank/DDBJ whole genome shotgun (WGS) entry which is preliminary data.</text>
</comment>
<proteinExistence type="predicted"/>